<dbReference type="PANTHER" id="PTHR30486:SF16">
    <property type="entry name" value="TWITCHING MOTILITY PROTEIN PILT"/>
    <property type="match status" value="1"/>
</dbReference>
<dbReference type="InterPro" id="IPR001482">
    <property type="entry name" value="T2SS/T4SS_dom"/>
</dbReference>
<reference evidence="3 4" key="1">
    <citation type="submission" date="2016-10" db="EMBL/GenBank/DDBJ databases">
        <authorList>
            <person name="Varghese N."/>
            <person name="Submissions S."/>
        </authorList>
    </citation>
    <scope>NUCLEOTIDE SEQUENCE [LARGE SCALE GENOMIC DNA]</scope>
    <source>
        <strain evidence="3 4">WCP15</strain>
    </source>
</reference>
<dbReference type="Pfam" id="PF00437">
    <property type="entry name" value="T2SSE"/>
    <property type="match status" value="1"/>
</dbReference>
<dbReference type="InterPro" id="IPR027417">
    <property type="entry name" value="P-loop_NTPase"/>
</dbReference>
<proteinExistence type="inferred from homology"/>
<dbReference type="InterPro" id="IPR003593">
    <property type="entry name" value="AAA+_ATPase"/>
</dbReference>
<dbReference type="Proteomes" id="UP000199135">
    <property type="component" value="Unassembled WGS sequence"/>
</dbReference>
<sequence length="349" mass="37682">MNELEEIVLAAREASASDVHLSPGAFLRFRIHGSLESRGDAPLSAEECEGLARTALGGRFDDLARTGEYDCASDIAGVRVRLNAYRVDGGYAMALRLLSERIPAMSELGLPPVVADFPAYQKGIVLVTGETGSGKSTTLASIINEINLTRPDHIITLEDPIEYVYESARGLVTQREVGRDTQSFSAGLRAILREDPDVILVGEMRDLDTIETALVAAETGHLVFATLHTQSAADSVDRLIGSFPEDRQRQIRTQLSMTLKAVVSQQLLPRLGGNGRVLACEVMVVNAAIRNLIREGKTPQIENSIATTAALGNVTMDASISRLLRSRLIDARTAASAARDSDAFLRQGR</sequence>
<gene>
    <name evidence="3" type="ORF">SAMN05216447_10236</name>
</gene>
<protein>
    <submittedName>
        <fullName evidence="3">Twitching motility protein PilT</fullName>
    </submittedName>
</protein>
<dbReference type="EMBL" id="FNWT01000002">
    <property type="protein sequence ID" value="SEH41687.1"/>
    <property type="molecule type" value="Genomic_DNA"/>
</dbReference>
<keyword evidence="4" id="KW-1185">Reference proteome</keyword>
<evidence type="ECO:0000259" key="2">
    <source>
        <dbReference type="PROSITE" id="PS00662"/>
    </source>
</evidence>
<organism evidence="3 4">
    <name type="scientific">Parafannyhessea umbonata</name>
    <dbReference type="NCBI Taxonomy" id="604330"/>
    <lineage>
        <taxon>Bacteria</taxon>
        <taxon>Bacillati</taxon>
        <taxon>Actinomycetota</taxon>
        <taxon>Coriobacteriia</taxon>
        <taxon>Coriobacteriales</taxon>
        <taxon>Atopobiaceae</taxon>
        <taxon>Parafannyhessea</taxon>
    </lineage>
</organism>
<dbReference type="PANTHER" id="PTHR30486">
    <property type="entry name" value="TWITCHING MOTILITY PROTEIN PILT"/>
    <property type="match status" value="1"/>
</dbReference>
<feature type="domain" description="Bacterial type II secretion system protein E" evidence="2">
    <location>
        <begin position="192"/>
        <end position="206"/>
    </location>
</feature>
<dbReference type="SMART" id="SM00382">
    <property type="entry name" value="AAA"/>
    <property type="match status" value="1"/>
</dbReference>
<evidence type="ECO:0000313" key="3">
    <source>
        <dbReference type="EMBL" id="SEH41687.1"/>
    </source>
</evidence>
<dbReference type="NCBIfam" id="TIGR01420">
    <property type="entry name" value="pilT_fam"/>
    <property type="match status" value="1"/>
</dbReference>
<dbReference type="RefSeq" id="WP_078686928.1">
    <property type="nucleotide sequence ID" value="NZ_FNWT01000002.1"/>
</dbReference>
<evidence type="ECO:0000313" key="4">
    <source>
        <dbReference type="Proteomes" id="UP000199135"/>
    </source>
</evidence>
<dbReference type="Gene3D" id="3.40.50.300">
    <property type="entry name" value="P-loop containing nucleotide triphosphate hydrolases"/>
    <property type="match status" value="1"/>
</dbReference>
<comment type="caution">
    <text evidence="3">The sequence shown here is derived from an EMBL/GenBank/DDBJ whole genome shotgun (WGS) entry which is preliminary data.</text>
</comment>
<dbReference type="CDD" id="cd01131">
    <property type="entry name" value="PilT"/>
    <property type="match status" value="1"/>
</dbReference>
<name>A0A1H6HZV1_9ACTN</name>
<dbReference type="InterPro" id="IPR050921">
    <property type="entry name" value="T4SS_GSP_E_ATPase"/>
</dbReference>
<dbReference type="SUPFAM" id="SSF52540">
    <property type="entry name" value="P-loop containing nucleoside triphosphate hydrolases"/>
    <property type="match status" value="1"/>
</dbReference>
<evidence type="ECO:0000256" key="1">
    <source>
        <dbReference type="ARBA" id="ARBA00006611"/>
    </source>
</evidence>
<dbReference type="Gene3D" id="3.30.450.90">
    <property type="match status" value="1"/>
</dbReference>
<dbReference type="PROSITE" id="PS00662">
    <property type="entry name" value="T2SP_E"/>
    <property type="match status" value="1"/>
</dbReference>
<dbReference type="InterPro" id="IPR006321">
    <property type="entry name" value="PilT/PilU"/>
</dbReference>
<accession>A0A1H6HZV1</accession>
<comment type="similarity">
    <text evidence="1">Belongs to the GSP E family.</text>
</comment>